<feature type="domain" description="Reverse transcriptase" evidence="2">
    <location>
        <begin position="115"/>
        <end position="411"/>
    </location>
</feature>
<evidence type="ECO:0000313" key="3">
    <source>
        <dbReference type="EMBL" id="KIG15354.1"/>
    </source>
</evidence>
<evidence type="ECO:0000256" key="1">
    <source>
        <dbReference type="ARBA" id="ARBA00034120"/>
    </source>
</evidence>
<evidence type="ECO:0000313" key="4">
    <source>
        <dbReference type="Proteomes" id="UP000031599"/>
    </source>
</evidence>
<reference evidence="3 4" key="1">
    <citation type="submission" date="2014-12" db="EMBL/GenBank/DDBJ databases">
        <title>Genome assembly of Enhygromyxa salina DSM 15201.</title>
        <authorList>
            <person name="Sharma G."/>
            <person name="Subramanian S."/>
        </authorList>
    </citation>
    <scope>NUCLEOTIDE SEQUENCE [LARGE SCALE GENOMIC DNA]</scope>
    <source>
        <strain evidence="3 4">DSM 15201</strain>
    </source>
</reference>
<dbReference type="PANTHER" id="PTHR34047:SF8">
    <property type="entry name" value="PROTEIN YKFC"/>
    <property type="match status" value="1"/>
</dbReference>
<dbReference type="Pfam" id="PF00078">
    <property type="entry name" value="RVT_1"/>
    <property type="match status" value="1"/>
</dbReference>
<gene>
    <name evidence="3" type="ORF">DB30_05686</name>
</gene>
<dbReference type="EMBL" id="JMCC02000056">
    <property type="protein sequence ID" value="KIG15354.1"/>
    <property type="molecule type" value="Genomic_DNA"/>
</dbReference>
<dbReference type="AlphaFoldDB" id="A0A0C1ZCE0"/>
<evidence type="ECO:0000259" key="2">
    <source>
        <dbReference type="PROSITE" id="PS50878"/>
    </source>
</evidence>
<dbReference type="InterPro" id="IPR000477">
    <property type="entry name" value="RT_dom"/>
</dbReference>
<comment type="caution">
    <text evidence="3">The sequence shown here is derived from an EMBL/GenBank/DDBJ whole genome shotgun (WGS) entry which is preliminary data.</text>
</comment>
<sequence length="594" mass="67753">MLPLDRAFSPGRIVNLLVRQRLRTARKRRNSAFILGLGGESLKLNSKFTRLEDLLPPRNKWSKYRPHKHERINNTTQSGPDLVAHCLARGVIAELKRPRYRWAHRLAKYINDIRHRALNWSRLDPFAPESIHCLPKNKPGNGQKYRVVASYSLDDTIIASGYAAHIRSLLDQELSPACLAFRGRRSNFITSSTTDSRYVTSSMSMDSAPTHHDAVELIDKYRKQQHAYAKIWVSECDIRGFFDSVSHSIAHKSINDMFQRADVVVDPRAENFLMSFFAGYNFDNLAKPIAVNQLRQQGITKPVLADPTSWIRAHGITATKSDRGVPQGSAISCLIANAVLSEADSVVMSIISQQGLYLRYCDDIVILETQRATCAHALDAYLSVLDKLELPYHLPETVTRYDRSFWRGKSKKPYVWASKSDGRAVPWFAFVGYEMRRSGRIRPRRSSVEKELSSQFSSSSRFFARIESKKQTTTACVVRPLHEIEERVRDHLAAHGVGYPRVGTVRPAPDGVSWSAGFRALRGRTLDDSGLRKLDAGRTKTMKALRKRLYKMESSGRIQFAENIRKRGPALTRSQKRLWRIRYLGPNFSYRNQY</sequence>
<dbReference type="PANTHER" id="PTHR34047">
    <property type="entry name" value="NUCLEAR INTRON MATURASE 1, MITOCHONDRIAL-RELATED"/>
    <property type="match status" value="1"/>
</dbReference>
<accession>A0A0C1ZCE0</accession>
<dbReference type="PROSITE" id="PS50878">
    <property type="entry name" value="RT_POL"/>
    <property type="match status" value="1"/>
</dbReference>
<name>A0A0C1ZCE0_9BACT</name>
<dbReference type="SUPFAM" id="SSF56672">
    <property type="entry name" value="DNA/RNA polymerases"/>
    <property type="match status" value="1"/>
</dbReference>
<comment type="similarity">
    <text evidence="1">Belongs to the bacterial reverse transcriptase family.</text>
</comment>
<dbReference type="InterPro" id="IPR043502">
    <property type="entry name" value="DNA/RNA_pol_sf"/>
</dbReference>
<proteinExistence type="inferred from homology"/>
<protein>
    <recommendedName>
        <fullName evidence="2">Reverse transcriptase domain-containing protein</fullName>
    </recommendedName>
</protein>
<dbReference type="InterPro" id="IPR051083">
    <property type="entry name" value="GrpII_Intron_Splice-Mob/Def"/>
</dbReference>
<dbReference type="RefSeq" id="WP_146659929.1">
    <property type="nucleotide sequence ID" value="NZ_JMCC02000056.1"/>
</dbReference>
<organism evidence="3 4">
    <name type="scientific">Enhygromyxa salina</name>
    <dbReference type="NCBI Taxonomy" id="215803"/>
    <lineage>
        <taxon>Bacteria</taxon>
        <taxon>Pseudomonadati</taxon>
        <taxon>Myxococcota</taxon>
        <taxon>Polyangia</taxon>
        <taxon>Nannocystales</taxon>
        <taxon>Nannocystaceae</taxon>
        <taxon>Enhygromyxa</taxon>
    </lineage>
</organism>
<dbReference type="Proteomes" id="UP000031599">
    <property type="component" value="Unassembled WGS sequence"/>
</dbReference>